<feature type="domain" description="MARVEL" evidence="6">
    <location>
        <begin position="6"/>
        <end position="145"/>
    </location>
</feature>
<dbReference type="Proteomes" id="UP000193689">
    <property type="component" value="Unassembled WGS sequence"/>
</dbReference>
<feature type="transmembrane region" description="Helical" evidence="5">
    <location>
        <begin position="125"/>
        <end position="147"/>
    </location>
</feature>
<dbReference type="OrthoDB" id="5423111at2759"/>
<dbReference type="Pfam" id="PF01284">
    <property type="entry name" value="MARVEL"/>
    <property type="match status" value="1"/>
</dbReference>
<feature type="transmembrane region" description="Helical" evidence="5">
    <location>
        <begin position="40"/>
        <end position="60"/>
    </location>
</feature>
<keyword evidence="8" id="KW-1185">Reference proteome</keyword>
<dbReference type="PANTHER" id="PTHR28165:SF1">
    <property type="entry name" value="NON-CLASSICAL EXPORT PROTEIN 2-RELATED"/>
    <property type="match status" value="1"/>
</dbReference>
<accession>A0A1Y2DKE2</accession>
<evidence type="ECO:0000256" key="2">
    <source>
        <dbReference type="ARBA" id="ARBA00022692"/>
    </source>
</evidence>
<evidence type="ECO:0000256" key="4">
    <source>
        <dbReference type="ARBA" id="ARBA00023136"/>
    </source>
</evidence>
<dbReference type="InterPro" id="IPR052649">
    <property type="entry name" value="NCE102-like"/>
</dbReference>
<dbReference type="InterPro" id="IPR008253">
    <property type="entry name" value="Marvel"/>
</dbReference>
<dbReference type="InParanoid" id="A0A1Y2DKE2"/>
<keyword evidence="2 5" id="KW-0812">Transmembrane</keyword>
<evidence type="ECO:0000256" key="3">
    <source>
        <dbReference type="ARBA" id="ARBA00022989"/>
    </source>
</evidence>
<reference evidence="7 8" key="1">
    <citation type="submission" date="2016-07" db="EMBL/GenBank/DDBJ databases">
        <title>Pervasive Adenine N6-methylation of Active Genes in Fungi.</title>
        <authorList>
            <consortium name="DOE Joint Genome Institute"/>
            <person name="Mondo S.J."/>
            <person name="Dannebaum R.O."/>
            <person name="Kuo R.C."/>
            <person name="Labutti K."/>
            <person name="Haridas S."/>
            <person name="Kuo A."/>
            <person name="Salamov A."/>
            <person name="Ahrendt S.R."/>
            <person name="Lipzen A."/>
            <person name="Sullivan W."/>
            <person name="Andreopoulos W.B."/>
            <person name="Clum A."/>
            <person name="Lindquist E."/>
            <person name="Daum C."/>
            <person name="Ramamoorthy G.K."/>
            <person name="Gryganskyi A."/>
            <person name="Culley D."/>
            <person name="Magnuson J.K."/>
            <person name="James T.Y."/>
            <person name="O'Malley M.A."/>
            <person name="Stajich J.E."/>
            <person name="Spatafora J.W."/>
            <person name="Visel A."/>
            <person name="Grigoriev I.V."/>
        </authorList>
    </citation>
    <scope>NUCLEOTIDE SEQUENCE [LARGE SCALE GENOMIC DNA]</scope>
    <source>
        <strain evidence="7 8">CBS 129021</strain>
    </source>
</reference>
<evidence type="ECO:0000259" key="6">
    <source>
        <dbReference type="Pfam" id="PF01284"/>
    </source>
</evidence>
<dbReference type="GO" id="GO:0072659">
    <property type="term" value="P:protein localization to plasma membrane"/>
    <property type="evidence" value="ECO:0007669"/>
    <property type="project" value="TreeGrafter"/>
</dbReference>
<protein>
    <submittedName>
        <fullName evidence="7">Marvel domain-containing protein</fullName>
    </submittedName>
</protein>
<dbReference type="EMBL" id="MCFJ01000013">
    <property type="protein sequence ID" value="ORY59596.1"/>
    <property type="molecule type" value="Genomic_DNA"/>
</dbReference>
<sequence length="168" mass="17881">MEFVYNILRIVQILWTLLATALIGNVIASNVNAQSSAESAINFTMFVLVVCWIAALIGLISSFVNALAIPIVLLSLDASAVLFTFIAAIVLSAKLTAVNCGNLSGKASDYIAFGSNSDTKRCREIQASAAFLWFLLVCFVGTLFFAFKRFRAAGGSIRSGPGMSQIGV</sequence>
<dbReference type="GO" id="GO:0032126">
    <property type="term" value="C:eisosome"/>
    <property type="evidence" value="ECO:0007669"/>
    <property type="project" value="TreeGrafter"/>
</dbReference>
<evidence type="ECO:0000256" key="5">
    <source>
        <dbReference type="SAM" id="Phobius"/>
    </source>
</evidence>
<keyword evidence="4 5" id="KW-0472">Membrane</keyword>
<evidence type="ECO:0000313" key="8">
    <source>
        <dbReference type="Proteomes" id="UP000193689"/>
    </source>
</evidence>
<dbReference type="GeneID" id="63774931"/>
<comment type="caution">
    <text evidence="7">The sequence shown here is derived from an EMBL/GenBank/DDBJ whole genome shotgun (WGS) entry which is preliminary data.</text>
</comment>
<feature type="transmembrane region" description="Helical" evidence="5">
    <location>
        <begin position="67"/>
        <end position="93"/>
    </location>
</feature>
<evidence type="ECO:0000313" key="7">
    <source>
        <dbReference type="EMBL" id="ORY59596.1"/>
    </source>
</evidence>
<name>A0A1Y2DKE2_9PEZI</name>
<dbReference type="GO" id="GO:0005886">
    <property type="term" value="C:plasma membrane"/>
    <property type="evidence" value="ECO:0007669"/>
    <property type="project" value="TreeGrafter"/>
</dbReference>
<comment type="subcellular location">
    <subcellularLocation>
        <location evidence="1">Membrane</location>
        <topology evidence="1">Multi-pass membrane protein</topology>
    </subcellularLocation>
</comment>
<keyword evidence="3 5" id="KW-1133">Transmembrane helix</keyword>
<dbReference type="GO" id="GO:0070941">
    <property type="term" value="P:eisosome assembly"/>
    <property type="evidence" value="ECO:0007669"/>
    <property type="project" value="TreeGrafter"/>
</dbReference>
<dbReference type="RefSeq" id="XP_040712170.1">
    <property type="nucleotide sequence ID" value="XM_040858719.1"/>
</dbReference>
<gene>
    <name evidence="7" type="ORF">BCR38DRAFT_412601</name>
</gene>
<feature type="transmembrane region" description="Helical" evidence="5">
    <location>
        <begin position="7"/>
        <end position="28"/>
    </location>
</feature>
<dbReference type="FunCoup" id="A0A1Y2DKE2">
    <property type="interactions" value="80"/>
</dbReference>
<dbReference type="AlphaFoldDB" id="A0A1Y2DKE2"/>
<evidence type="ECO:0000256" key="1">
    <source>
        <dbReference type="ARBA" id="ARBA00004141"/>
    </source>
</evidence>
<proteinExistence type="predicted"/>
<organism evidence="7 8">
    <name type="scientific">Pseudomassariella vexata</name>
    <dbReference type="NCBI Taxonomy" id="1141098"/>
    <lineage>
        <taxon>Eukaryota</taxon>
        <taxon>Fungi</taxon>
        <taxon>Dikarya</taxon>
        <taxon>Ascomycota</taxon>
        <taxon>Pezizomycotina</taxon>
        <taxon>Sordariomycetes</taxon>
        <taxon>Xylariomycetidae</taxon>
        <taxon>Amphisphaeriales</taxon>
        <taxon>Pseudomassariaceae</taxon>
        <taxon>Pseudomassariella</taxon>
    </lineage>
</organism>
<dbReference type="PANTHER" id="PTHR28165">
    <property type="entry name" value="NON-CLASSICAL EXPORT PROTEIN 2-RELATED"/>
    <property type="match status" value="1"/>
</dbReference>